<protein>
    <recommendedName>
        <fullName evidence="3">DUF1330 domain-containing protein</fullName>
    </recommendedName>
</protein>
<proteinExistence type="predicted"/>
<evidence type="ECO:0000313" key="1">
    <source>
        <dbReference type="EMBL" id="QXE90191.1"/>
    </source>
</evidence>
<sequence>MAYLEITLKVSNQNRQAAAGVYKKYREPFLEQIKGAKSKQLLIRDEDVQVLHGFASVADANAYLESSLFTQDVVKELTPYLDGSPEVRVYDVVE</sequence>
<accession>A0ABX8LFS2</accession>
<name>A0ABX8LFS2_9BACT</name>
<evidence type="ECO:0008006" key="3">
    <source>
        <dbReference type="Google" id="ProtNLM"/>
    </source>
</evidence>
<gene>
    <name evidence="1" type="ORF">KP001_17485</name>
</gene>
<dbReference type="RefSeq" id="WP_217286841.1">
    <property type="nucleotide sequence ID" value="NZ_CP077683.1"/>
</dbReference>
<organism evidence="1 2">
    <name type="scientific">Geomonas subterranea</name>
    <dbReference type="NCBI Taxonomy" id="2847989"/>
    <lineage>
        <taxon>Bacteria</taxon>
        <taxon>Pseudomonadati</taxon>
        <taxon>Thermodesulfobacteriota</taxon>
        <taxon>Desulfuromonadia</taxon>
        <taxon>Geobacterales</taxon>
        <taxon>Geobacteraceae</taxon>
        <taxon>Geomonas</taxon>
    </lineage>
</organism>
<evidence type="ECO:0000313" key="2">
    <source>
        <dbReference type="Proteomes" id="UP000683559"/>
    </source>
</evidence>
<keyword evidence="2" id="KW-1185">Reference proteome</keyword>
<reference evidence="1 2" key="1">
    <citation type="submission" date="2021-06" db="EMBL/GenBank/DDBJ databases">
        <title>Gemonas diversity in paddy soil.</title>
        <authorList>
            <person name="Liu G."/>
        </authorList>
    </citation>
    <scope>NUCLEOTIDE SEQUENCE [LARGE SCALE GENOMIC DNA]</scope>
    <source>
        <strain evidence="1 2">RG2</strain>
    </source>
</reference>
<dbReference type="Proteomes" id="UP000683559">
    <property type="component" value="Chromosome"/>
</dbReference>
<dbReference type="EMBL" id="CP077683">
    <property type="protein sequence ID" value="QXE90191.1"/>
    <property type="molecule type" value="Genomic_DNA"/>
</dbReference>